<evidence type="ECO:0000259" key="3">
    <source>
        <dbReference type="Pfam" id="PF00534"/>
    </source>
</evidence>
<dbReference type="PANTHER" id="PTHR45947">
    <property type="entry name" value="SULFOQUINOVOSYL TRANSFERASE SQD2"/>
    <property type="match status" value="1"/>
</dbReference>
<reference evidence="6" key="1">
    <citation type="submission" date="2014-04" db="EMBL/GenBank/DDBJ databases">
        <title>Evolutionary Origins and Diversification of the Mycorrhizal Mutualists.</title>
        <authorList>
            <consortium name="DOE Joint Genome Institute"/>
            <consortium name="Mycorrhizal Genomics Consortium"/>
            <person name="Kohler A."/>
            <person name="Kuo A."/>
            <person name="Nagy L.G."/>
            <person name="Floudas D."/>
            <person name="Copeland A."/>
            <person name="Barry K.W."/>
            <person name="Cichocki N."/>
            <person name="Veneault-Fourrey C."/>
            <person name="LaButti K."/>
            <person name="Lindquist E.A."/>
            <person name="Lipzen A."/>
            <person name="Lundell T."/>
            <person name="Morin E."/>
            <person name="Murat C."/>
            <person name="Riley R."/>
            <person name="Ohm R."/>
            <person name="Sun H."/>
            <person name="Tunlid A."/>
            <person name="Henrissat B."/>
            <person name="Grigoriev I.V."/>
            <person name="Hibbett D.S."/>
            <person name="Martin F."/>
        </authorList>
    </citation>
    <scope>NUCLEOTIDE SEQUENCE [LARGE SCALE GENOMIC DNA]</scope>
    <source>
        <strain evidence="6">FD-334 SS-4</strain>
    </source>
</reference>
<feature type="transmembrane region" description="Helical" evidence="2">
    <location>
        <begin position="443"/>
        <end position="466"/>
    </location>
</feature>
<name>A0A0D2N524_HYPSF</name>
<dbReference type="InterPro" id="IPR028098">
    <property type="entry name" value="Glyco_trans_4-like_N"/>
</dbReference>
<dbReference type="Pfam" id="PF00534">
    <property type="entry name" value="Glycos_transf_1"/>
    <property type="match status" value="1"/>
</dbReference>
<gene>
    <name evidence="5" type="ORF">HYPSUDRAFT_72673</name>
</gene>
<keyword evidence="6" id="KW-1185">Reference proteome</keyword>
<dbReference type="InterPro" id="IPR050194">
    <property type="entry name" value="Glycosyltransferase_grp1"/>
</dbReference>
<dbReference type="GO" id="GO:0016757">
    <property type="term" value="F:glycosyltransferase activity"/>
    <property type="evidence" value="ECO:0007669"/>
    <property type="project" value="UniProtKB-KW"/>
</dbReference>
<feature type="domain" description="Glycosyl transferase family 1" evidence="3">
    <location>
        <begin position="231"/>
        <end position="381"/>
    </location>
</feature>
<dbReference type="Proteomes" id="UP000054270">
    <property type="component" value="Unassembled WGS sequence"/>
</dbReference>
<dbReference type="AlphaFoldDB" id="A0A0D2N524"/>
<keyword evidence="2" id="KW-0812">Transmembrane</keyword>
<evidence type="ECO:0000313" key="6">
    <source>
        <dbReference type="Proteomes" id="UP000054270"/>
    </source>
</evidence>
<accession>A0A0D2N524</accession>
<dbReference type="PANTHER" id="PTHR45947:SF3">
    <property type="entry name" value="SULFOQUINOVOSYL TRANSFERASE SQD2"/>
    <property type="match status" value="1"/>
</dbReference>
<dbReference type="EMBL" id="KN817687">
    <property type="protein sequence ID" value="KJA14259.1"/>
    <property type="molecule type" value="Genomic_DNA"/>
</dbReference>
<proteinExistence type="predicted"/>
<dbReference type="InterPro" id="IPR001296">
    <property type="entry name" value="Glyco_trans_1"/>
</dbReference>
<dbReference type="SUPFAM" id="SSF53756">
    <property type="entry name" value="UDP-Glycosyltransferase/glycogen phosphorylase"/>
    <property type="match status" value="1"/>
</dbReference>
<keyword evidence="1" id="KW-0328">Glycosyltransferase</keyword>
<evidence type="ECO:0000256" key="2">
    <source>
        <dbReference type="SAM" id="Phobius"/>
    </source>
</evidence>
<dbReference type="Gene3D" id="3.40.50.2000">
    <property type="entry name" value="Glycogen Phosphorylase B"/>
    <property type="match status" value="2"/>
</dbReference>
<evidence type="ECO:0000313" key="5">
    <source>
        <dbReference type="EMBL" id="KJA14259.1"/>
    </source>
</evidence>
<evidence type="ECO:0000256" key="1">
    <source>
        <dbReference type="ARBA" id="ARBA00022676"/>
    </source>
</evidence>
<keyword evidence="2" id="KW-0472">Membrane</keyword>
<dbReference type="OMA" id="HTNFPQY"/>
<evidence type="ECO:0000259" key="4">
    <source>
        <dbReference type="Pfam" id="PF13439"/>
    </source>
</evidence>
<protein>
    <submittedName>
        <fullName evidence="5">Glycosyltransferase family 4 protein</fullName>
    </submittedName>
</protein>
<feature type="domain" description="Glycosyltransferase subfamily 4-like N-terminal" evidence="4">
    <location>
        <begin position="19"/>
        <end position="219"/>
    </location>
</feature>
<dbReference type="OrthoDB" id="2920394at2759"/>
<dbReference type="Pfam" id="PF13439">
    <property type="entry name" value="Glyco_transf_4"/>
    <property type="match status" value="1"/>
</dbReference>
<keyword evidence="2" id="KW-1133">Transmembrane helix</keyword>
<organism evidence="5 6">
    <name type="scientific">Hypholoma sublateritium (strain FD-334 SS-4)</name>
    <dbReference type="NCBI Taxonomy" id="945553"/>
    <lineage>
        <taxon>Eukaryota</taxon>
        <taxon>Fungi</taxon>
        <taxon>Dikarya</taxon>
        <taxon>Basidiomycota</taxon>
        <taxon>Agaricomycotina</taxon>
        <taxon>Agaricomycetes</taxon>
        <taxon>Agaricomycetidae</taxon>
        <taxon>Agaricales</taxon>
        <taxon>Agaricineae</taxon>
        <taxon>Strophariaceae</taxon>
        <taxon>Hypholoma</taxon>
    </lineage>
</organism>
<keyword evidence="5" id="KW-0808">Transferase</keyword>
<sequence>MHTLSGKKLLLFTESYGDINGVSRTTGKIIEYLRSHGVHVVIVAPVSPFHPASTHDQIRVSGYPLPMNPELSVAYPLRLDNIVSKASRRWKALSPFRSVDGDAIRHAIEQEQPDFIYLASPASLGFQILLQLRLLSYFAPQVPVLANFQTDLSTFAELMFTQPVSSLSVWVLRTVQGYLFSHPTVKKVFYPSARVKDYLIRANVQEDKLKLLQRGVDTDLFHPSRSDPAYKASLAGKSGTLVLLSVCRLSPEKGFDFLANVAHALHRAHFPFHLHIVGGNNSPAVVDSIKALFAALPSDVVTFSGLLQGTKLARAYASADVFLHSSISETFGLVVLEAMASGLPVIARDQGGPSGIIAHGESGFLVPPTALDAFVARVIEFGPGGALAGAGAEAMGRTGRRMAERATWDKIGSEVAMELARSLPAAEEGMDVAPPARPRDATFVVMMSSMAVISLIWFGTALVYIFSEVPAAVQKVWGKKWIAAWPHREALESLKTSLNGQRHSQLLSGTDCISDIRP</sequence>
<dbReference type="STRING" id="945553.A0A0D2N524"/>